<protein>
    <submittedName>
        <fullName evidence="1">Uncharacterized protein</fullName>
    </submittedName>
</protein>
<dbReference type="AlphaFoldDB" id="A0AAV5JRZ2"/>
<dbReference type="EMBL" id="BPVZ01000043">
    <property type="protein sequence ID" value="GKV15253.1"/>
    <property type="molecule type" value="Genomic_DNA"/>
</dbReference>
<evidence type="ECO:0000313" key="1">
    <source>
        <dbReference type="EMBL" id="GKV15253.1"/>
    </source>
</evidence>
<proteinExistence type="predicted"/>
<accession>A0AAV5JRZ2</accession>
<keyword evidence="2" id="KW-1185">Reference proteome</keyword>
<name>A0AAV5JRZ2_9ROSI</name>
<organism evidence="1 2">
    <name type="scientific">Rubroshorea leprosula</name>
    <dbReference type="NCBI Taxonomy" id="152421"/>
    <lineage>
        <taxon>Eukaryota</taxon>
        <taxon>Viridiplantae</taxon>
        <taxon>Streptophyta</taxon>
        <taxon>Embryophyta</taxon>
        <taxon>Tracheophyta</taxon>
        <taxon>Spermatophyta</taxon>
        <taxon>Magnoliopsida</taxon>
        <taxon>eudicotyledons</taxon>
        <taxon>Gunneridae</taxon>
        <taxon>Pentapetalae</taxon>
        <taxon>rosids</taxon>
        <taxon>malvids</taxon>
        <taxon>Malvales</taxon>
        <taxon>Dipterocarpaceae</taxon>
        <taxon>Rubroshorea</taxon>
    </lineage>
</organism>
<sequence>MKTCHLLLQEKQEKDSLTTLSCHLVFPCEKAIGRMSFKM</sequence>
<evidence type="ECO:0000313" key="2">
    <source>
        <dbReference type="Proteomes" id="UP001054252"/>
    </source>
</evidence>
<dbReference type="Proteomes" id="UP001054252">
    <property type="component" value="Unassembled WGS sequence"/>
</dbReference>
<gene>
    <name evidence="1" type="ORF">SLEP1_g26049</name>
</gene>
<reference evidence="1 2" key="1">
    <citation type="journal article" date="2021" name="Commun. Biol.">
        <title>The genome of Shorea leprosula (Dipterocarpaceae) highlights the ecological relevance of drought in aseasonal tropical rainforests.</title>
        <authorList>
            <person name="Ng K.K.S."/>
            <person name="Kobayashi M.J."/>
            <person name="Fawcett J.A."/>
            <person name="Hatakeyama M."/>
            <person name="Paape T."/>
            <person name="Ng C.H."/>
            <person name="Ang C.C."/>
            <person name="Tnah L.H."/>
            <person name="Lee C.T."/>
            <person name="Nishiyama T."/>
            <person name="Sese J."/>
            <person name="O'Brien M.J."/>
            <person name="Copetti D."/>
            <person name="Mohd Noor M.I."/>
            <person name="Ong R.C."/>
            <person name="Putra M."/>
            <person name="Sireger I.Z."/>
            <person name="Indrioko S."/>
            <person name="Kosugi Y."/>
            <person name="Izuno A."/>
            <person name="Isagi Y."/>
            <person name="Lee S.L."/>
            <person name="Shimizu K.K."/>
        </authorList>
    </citation>
    <scope>NUCLEOTIDE SEQUENCE [LARGE SCALE GENOMIC DNA]</scope>
    <source>
        <strain evidence="1">214</strain>
    </source>
</reference>
<comment type="caution">
    <text evidence="1">The sequence shown here is derived from an EMBL/GenBank/DDBJ whole genome shotgun (WGS) entry which is preliminary data.</text>
</comment>